<evidence type="ECO:0000256" key="1">
    <source>
        <dbReference type="SAM" id="Phobius"/>
    </source>
</evidence>
<organism evidence="2 3">
    <name type="scientific">Ancylobacter novellus</name>
    <name type="common">Thiobacillus novellus</name>
    <dbReference type="NCBI Taxonomy" id="921"/>
    <lineage>
        <taxon>Bacteria</taxon>
        <taxon>Pseudomonadati</taxon>
        <taxon>Pseudomonadota</taxon>
        <taxon>Alphaproteobacteria</taxon>
        <taxon>Hyphomicrobiales</taxon>
        <taxon>Xanthobacteraceae</taxon>
        <taxon>Ancylobacter</taxon>
    </lineage>
</organism>
<gene>
    <name evidence="2" type="ORF">DI549_18155</name>
</gene>
<proteinExistence type="predicted"/>
<sequence>MTFYYGALRRMMDSHRATLALLSIALFAVGMATAAWRRAELALPFLALLLAPLLLNLVGVFP</sequence>
<protein>
    <submittedName>
        <fullName evidence="2">Uncharacterized protein</fullName>
    </submittedName>
</protein>
<name>A0A2W5SBL1_ANCNO</name>
<dbReference type="AlphaFoldDB" id="A0A2W5SBL1"/>
<feature type="transmembrane region" description="Helical" evidence="1">
    <location>
        <begin position="42"/>
        <end position="61"/>
    </location>
</feature>
<comment type="caution">
    <text evidence="2">The sequence shown here is derived from an EMBL/GenBank/DDBJ whole genome shotgun (WGS) entry which is preliminary data.</text>
</comment>
<dbReference type="Proteomes" id="UP000248887">
    <property type="component" value="Unassembled WGS sequence"/>
</dbReference>
<reference evidence="2 3" key="1">
    <citation type="submission" date="2017-08" db="EMBL/GenBank/DDBJ databases">
        <title>Infants hospitalized years apart are colonized by the same room-sourced microbial strains.</title>
        <authorList>
            <person name="Brooks B."/>
            <person name="Olm M.R."/>
            <person name="Firek B.A."/>
            <person name="Baker R."/>
            <person name="Thomas B.C."/>
            <person name="Morowitz M.J."/>
            <person name="Banfield J.F."/>
        </authorList>
    </citation>
    <scope>NUCLEOTIDE SEQUENCE [LARGE SCALE GENOMIC DNA]</scope>
    <source>
        <strain evidence="2">S2_005_001_R2_27</strain>
    </source>
</reference>
<feature type="non-terminal residue" evidence="2">
    <location>
        <position position="62"/>
    </location>
</feature>
<evidence type="ECO:0000313" key="3">
    <source>
        <dbReference type="Proteomes" id="UP000248887"/>
    </source>
</evidence>
<evidence type="ECO:0000313" key="2">
    <source>
        <dbReference type="EMBL" id="PZQ80127.1"/>
    </source>
</evidence>
<keyword evidence="1" id="KW-0812">Transmembrane</keyword>
<dbReference type="EMBL" id="QFQD01000071">
    <property type="protein sequence ID" value="PZQ80127.1"/>
    <property type="molecule type" value="Genomic_DNA"/>
</dbReference>
<accession>A0A2W5SBL1</accession>
<keyword evidence="1" id="KW-0472">Membrane</keyword>
<keyword evidence="1" id="KW-1133">Transmembrane helix</keyword>